<evidence type="ECO:0000259" key="2">
    <source>
        <dbReference type="Pfam" id="PF23086"/>
    </source>
</evidence>
<protein>
    <submittedName>
        <fullName evidence="4">Uncharacterized protein</fullName>
    </submittedName>
</protein>
<dbReference type="InterPro" id="IPR056398">
    <property type="entry name" value="Tudor_Coilin"/>
</dbReference>
<organism evidence="4 5">
    <name type="scientific">Elsinoe ampelina</name>
    <dbReference type="NCBI Taxonomy" id="302913"/>
    <lineage>
        <taxon>Eukaryota</taxon>
        <taxon>Fungi</taxon>
        <taxon>Dikarya</taxon>
        <taxon>Ascomycota</taxon>
        <taxon>Pezizomycotina</taxon>
        <taxon>Dothideomycetes</taxon>
        <taxon>Dothideomycetidae</taxon>
        <taxon>Myriangiales</taxon>
        <taxon>Elsinoaceae</taxon>
        <taxon>Elsinoe</taxon>
    </lineage>
</organism>
<dbReference type="EMBL" id="ML992521">
    <property type="protein sequence ID" value="KAF2219084.1"/>
    <property type="molecule type" value="Genomic_DNA"/>
</dbReference>
<feature type="compositionally biased region" description="Polar residues" evidence="1">
    <location>
        <begin position="338"/>
        <end position="350"/>
    </location>
</feature>
<dbReference type="Proteomes" id="UP000799538">
    <property type="component" value="Unassembled WGS sequence"/>
</dbReference>
<feature type="compositionally biased region" description="Basic and acidic residues" evidence="1">
    <location>
        <begin position="248"/>
        <end position="257"/>
    </location>
</feature>
<feature type="compositionally biased region" description="Acidic residues" evidence="1">
    <location>
        <begin position="674"/>
        <end position="689"/>
    </location>
</feature>
<sequence length="809" mass="90007">MRLQLEVCRHRLPVIKILWQADEDTIVSDLLSNVDLSVPLQSEEWGLEDYVLETAAGFEALHYQKVGDILREDDYLRVRPLSTNDLRARRLTARTQINLAGRHLTDGVAYGQPALRTPVRARLAIAPRKSAEWVSACDSSFEDPELVSDDGGESDQDFDDMQGQEEDDSIQPQRKSRRLTREASEEQSSAMVVLKDEDDSEDEIEDQDFDDSSDSDSSSSEASSSPVPDQAPARGRKRVHWDGDDDQHDTAETELDGRAQPSTSGPPPTKRVKVDFTVKPAPKQRQSDSVPPGQGKYATRSRNYRRTATKKLRLLKSQGVLPPDAGHEALLQYEEKQSTNPPTEQSNRGASSSESGDISEEDSDESSDSDESKSEESEASSDDGSEPSVTASNRPVANGHITERHVNGSASGEAAEFQARREALLAQLGQGGGVDITELNTPPRAANSNGVAKSPFTQPVEDAGQDTPDTTTRNKKLDVRASTRLLLGSLGQRAPRNATERAALMDKMSATSQKKPSATDAPKTSSMDPVTSIIAEKAKKDMKLKVLMKKVAAETATKDEREKFDQIVSQCREEYEASHKKEDKKDATDPDYWKQHIELTAVECCDEDVKLSTPPFPFYQRWDPSQRRQKKRKRRSHYEEEQNDSYFGNGDDGGDGLIYDDEELLQGQEWDGIQDEGQGEEGAEREDDLPPIPEDISTLPEIKETDLKVGDVIVFKNLEVSAATGWTPAVSALRTAKVFNEKFEVGHPIFLQLAKRDLPERTYDAEGNRIYEKFEMQSGEDDAEDEGLLELRFEELVEPRLLSRDVHIA</sequence>
<feature type="region of interest" description="Disordered" evidence="1">
    <location>
        <begin position="433"/>
        <end position="529"/>
    </location>
</feature>
<dbReference type="Pfam" id="PF23086">
    <property type="entry name" value="Tudor_Coilin"/>
    <property type="match status" value="1"/>
</dbReference>
<feature type="compositionally biased region" description="Basic residues" evidence="1">
    <location>
        <begin position="302"/>
        <end position="314"/>
    </location>
</feature>
<feature type="domain" description="DUF7357" evidence="3">
    <location>
        <begin position="1"/>
        <end position="128"/>
    </location>
</feature>
<proteinExistence type="predicted"/>
<feature type="compositionally biased region" description="Acidic residues" evidence="1">
    <location>
        <begin position="196"/>
        <end position="214"/>
    </location>
</feature>
<accession>A0A6A6G0E1</accession>
<feature type="compositionally biased region" description="Acidic residues" evidence="1">
    <location>
        <begin position="140"/>
        <end position="169"/>
    </location>
</feature>
<feature type="region of interest" description="Disordered" evidence="1">
    <location>
        <begin position="612"/>
        <end position="659"/>
    </location>
</feature>
<evidence type="ECO:0000256" key="1">
    <source>
        <dbReference type="SAM" id="MobiDB-lite"/>
    </source>
</evidence>
<feature type="compositionally biased region" description="Low complexity" evidence="1">
    <location>
        <begin position="215"/>
        <end position="225"/>
    </location>
</feature>
<dbReference type="AlphaFoldDB" id="A0A6A6G0E1"/>
<feature type="compositionally biased region" description="Acidic residues" evidence="1">
    <location>
        <begin position="357"/>
        <end position="369"/>
    </location>
</feature>
<dbReference type="InterPro" id="IPR055781">
    <property type="entry name" value="DUF7357"/>
</dbReference>
<dbReference type="OrthoDB" id="5368821at2759"/>
<feature type="domain" description="Coilin tudor" evidence="2">
    <location>
        <begin position="695"/>
        <end position="803"/>
    </location>
</feature>
<keyword evidence="5" id="KW-1185">Reference proteome</keyword>
<feature type="region of interest" description="Disordered" evidence="1">
    <location>
        <begin position="136"/>
        <end position="416"/>
    </location>
</feature>
<evidence type="ECO:0000313" key="4">
    <source>
        <dbReference type="EMBL" id="KAF2219084.1"/>
    </source>
</evidence>
<reference evidence="5" key="1">
    <citation type="journal article" date="2020" name="Stud. Mycol.">
        <title>101 Dothideomycetes genomes: A test case for predicting lifestyles and emergence of pathogens.</title>
        <authorList>
            <person name="Haridas S."/>
            <person name="Albert R."/>
            <person name="Binder M."/>
            <person name="Bloem J."/>
            <person name="LaButti K."/>
            <person name="Salamov A."/>
            <person name="Andreopoulos B."/>
            <person name="Baker S."/>
            <person name="Barry K."/>
            <person name="Bills G."/>
            <person name="Bluhm B."/>
            <person name="Cannon C."/>
            <person name="Castanera R."/>
            <person name="Culley D."/>
            <person name="Daum C."/>
            <person name="Ezra D."/>
            <person name="Gonzalez J."/>
            <person name="Henrissat B."/>
            <person name="Kuo A."/>
            <person name="Liang C."/>
            <person name="Lipzen A."/>
            <person name="Lutzoni F."/>
            <person name="Magnuson J."/>
            <person name="Mondo S."/>
            <person name="Nolan M."/>
            <person name="Ohm R."/>
            <person name="Pangilinan J."/>
            <person name="Park H.-J."/>
            <person name="Ramirez L."/>
            <person name="Alfaro M."/>
            <person name="Sun H."/>
            <person name="Tritt A."/>
            <person name="Yoshinaga Y."/>
            <person name="Zwiers L.-H."/>
            <person name="Turgeon B."/>
            <person name="Goodwin S."/>
            <person name="Spatafora J."/>
            <person name="Crous P."/>
            <person name="Grigoriev I."/>
        </authorList>
    </citation>
    <scope>NUCLEOTIDE SEQUENCE [LARGE SCALE GENOMIC DNA]</scope>
    <source>
        <strain evidence="5">CECT 20119</strain>
    </source>
</reference>
<dbReference type="Pfam" id="PF24054">
    <property type="entry name" value="DUF7357"/>
    <property type="match status" value="1"/>
</dbReference>
<name>A0A6A6G0E1_9PEZI</name>
<evidence type="ECO:0000259" key="3">
    <source>
        <dbReference type="Pfam" id="PF24054"/>
    </source>
</evidence>
<feature type="compositionally biased region" description="Polar residues" evidence="1">
    <location>
        <begin position="446"/>
        <end position="457"/>
    </location>
</feature>
<feature type="compositionally biased region" description="Polar residues" evidence="1">
    <location>
        <begin position="509"/>
        <end position="529"/>
    </location>
</feature>
<gene>
    <name evidence="4" type="ORF">BDZ85DRAFT_60916</name>
</gene>
<feature type="compositionally biased region" description="Basic residues" evidence="1">
    <location>
        <begin position="627"/>
        <end position="636"/>
    </location>
</feature>
<evidence type="ECO:0000313" key="5">
    <source>
        <dbReference type="Proteomes" id="UP000799538"/>
    </source>
</evidence>
<feature type="region of interest" description="Disordered" evidence="1">
    <location>
        <begin position="674"/>
        <end position="697"/>
    </location>
</feature>